<feature type="domain" description="C-type lectin" evidence="5">
    <location>
        <begin position="30"/>
        <end position="141"/>
    </location>
</feature>
<feature type="signal peptide" evidence="3">
    <location>
        <begin position="1"/>
        <end position="17"/>
    </location>
</feature>
<evidence type="ECO:0000259" key="5">
    <source>
        <dbReference type="PROSITE" id="PS50041"/>
    </source>
</evidence>
<dbReference type="InterPro" id="IPR050976">
    <property type="entry name" value="Snaclec"/>
</dbReference>
<evidence type="ECO:0000313" key="7">
    <source>
        <dbReference type="Proteomes" id="UP000001940"/>
    </source>
</evidence>
<feature type="chain" id="PRO_5004186824" evidence="3">
    <location>
        <begin position="18"/>
        <end position="419"/>
    </location>
</feature>
<accession>Q18492</accession>
<dbReference type="SUPFAM" id="SSF49854">
    <property type="entry name" value="Spermadhesin, CUB domain"/>
    <property type="match status" value="1"/>
</dbReference>
<dbReference type="CTD" id="175652"/>
<dbReference type="FunFam" id="3.10.100.10:FF:000152">
    <property type="entry name" value="C-type LECtin"/>
    <property type="match status" value="1"/>
</dbReference>
<keyword evidence="7" id="KW-1185">Reference proteome</keyword>
<dbReference type="Gene3D" id="3.10.100.10">
    <property type="entry name" value="Mannose-Binding Protein A, subunit A"/>
    <property type="match status" value="2"/>
</dbReference>
<dbReference type="InterPro" id="IPR001304">
    <property type="entry name" value="C-type_lectin-like"/>
</dbReference>
<dbReference type="AGR" id="WB:WBGene00016450"/>
<proteinExistence type="evidence at protein level"/>
<dbReference type="FunFam" id="2.60.120.290:FF:000056">
    <property type="entry name" value="C-type LECtin"/>
    <property type="match status" value="1"/>
</dbReference>
<feature type="domain" description="CUB" evidence="4">
    <location>
        <begin position="309"/>
        <end position="417"/>
    </location>
</feature>
<dbReference type="PIR" id="S72579">
    <property type="entry name" value="S72579"/>
</dbReference>
<evidence type="ECO:0000313" key="6">
    <source>
        <dbReference type="EMBL" id="CCD66787.1"/>
    </source>
</evidence>
<keyword evidence="9" id="KW-1267">Proteomics identification</keyword>
<dbReference type="GeneID" id="175652"/>
<dbReference type="CDD" id="cd00037">
    <property type="entry name" value="CLECT"/>
    <property type="match status" value="2"/>
</dbReference>
<dbReference type="CDD" id="cd00041">
    <property type="entry name" value="CUB"/>
    <property type="match status" value="1"/>
</dbReference>
<dbReference type="SUPFAM" id="SSF56436">
    <property type="entry name" value="C-type lectin-like"/>
    <property type="match status" value="2"/>
</dbReference>
<dbReference type="HOGENOM" id="CLU_037161_0_0_1"/>
<keyword evidence="1" id="KW-1015">Disulfide bond</keyword>
<dbReference type="PeptideAtlas" id="Q18492"/>
<dbReference type="eggNOG" id="KOG4297">
    <property type="taxonomic scope" value="Eukaryota"/>
</dbReference>
<dbReference type="SMR" id="Q18492"/>
<dbReference type="InterPro" id="IPR016187">
    <property type="entry name" value="CTDL_fold"/>
</dbReference>
<dbReference type="PANTHER" id="PTHR22991">
    <property type="entry name" value="PROTEIN CBG13490"/>
    <property type="match status" value="1"/>
</dbReference>
<comment type="caution">
    <text evidence="2">Lacks conserved residue(s) required for the propagation of feature annotation.</text>
</comment>
<evidence type="ECO:0000313" key="8">
    <source>
        <dbReference type="WormBase" id="C35D10.14"/>
    </source>
</evidence>
<protein>
    <submittedName>
        <fullName evidence="6">Deleted in malignant brain tumors 1 protein-like</fullName>
    </submittedName>
</protein>
<dbReference type="InterPro" id="IPR016186">
    <property type="entry name" value="C-type_lectin-like/link_sf"/>
</dbReference>
<dbReference type="OrthoDB" id="431034at2759"/>
<dbReference type="FunCoup" id="Q18492">
    <property type="interactions" value="11"/>
</dbReference>
<dbReference type="InParanoid" id="Q18492"/>
<dbReference type="AlphaFoldDB" id="Q18492"/>
<dbReference type="InterPro" id="IPR035914">
    <property type="entry name" value="Sperma_CUB_dom_sf"/>
</dbReference>
<dbReference type="Pfam" id="PF00431">
    <property type="entry name" value="CUB"/>
    <property type="match status" value="1"/>
</dbReference>
<sequence>MRELLVLLSLFVFSAFGAQPLVCTNGFTLINNKCLRLFSTPLGHTAAESKCTEYGATLVTVKNAIDNRAISTIAASSVSLLWIGLYCFDNDVTKCLWDDSTGSAEMYNSFASGFPLVDIGKCVYYSTQGSLAGKWLNGNCESDPRAFVCELPATHADNCTYNYNGHCFTLHTERNTFVQAQAICEQECGNLASIHSSNENRYLSSIMSSIMNLSNSSVYIGASWPSSSVFNWLDGSNSDYTNIDQSFGHGGNCALLSNYQPSVVPMGYWFSFPCTAAVPFICKRSAGIKCSGTPPPVTVTPVPSNPSFCNSTLLIAPGVITSPNYPSNYDNNQFCSYHLSTLGSYRVLLHFSAFATEVNFDLVVVYNGESASSSQIGRYSGSLDPFSVVSTGNNMFVTFKTDGSGVAQGFSARFTSFTL</sequence>
<dbReference type="Bgee" id="WBGene00016450">
    <property type="expression patterns" value="Expressed in adult organism and 2 other cell types or tissues"/>
</dbReference>
<evidence type="ECO:0000256" key="2">
    <source>
        <dbReference type="PROSITE-ProRule" id="PRU00059"/>
    </source>
</evidence>
<dbReference type="Proteomes" id="UP000001940">
    <property type="component" value="Chromosome III"/>
</dbReference>
<dbReference type="PROSITE" id="PS01180">
    <property type="entry name" value="CUB"/>
    <property type="match status" value="1"/>
</dbReference>
<gene>
    <name evidence="6 8" type="primary">clec-5</name>
    <name evidence="8" type="ORF">C35D10.14</name>
    <name evidence="6" type="ORF">CELE_C35D10.14</name>
</gene>
<dbReference type="RefSeq" id="NP_498022.1">
    <property type="nucleotide sequence ID" value="NM_065621.9"/>
</dbReference>
<dbReference type="PANTHER" id="PTHR22991:SF44">
    <property type="entry name" value="C-TYPE LECTIN-RELATED"/>
    <property type="match status" value="1"/>
</dbReference>
<dbReference type="PaxDb" id="6239-C35D10.14"/>
<dbReference type="EMBL" id="BX284603">
    <property type="protein sequence ID" value="CCD66787.1"/>
    <property type="molecule type" value="Genomic_DNA"/>
</dbReference>
<dbReference type="InterPro" id="IPR000859">
    <property type="entry name" value="CUB_dom"/>
</dbReference>
<dbReference type="WormBase" id="C35D10.14">
    <property type="protein sequence ID" value="CE27828"/>
    <property type="gene ID" value="WBGene00016450"/>
    <property type="gene designation" value="clec-5"/>
</dbReference>
<dbReference type="KEGG" id="cel:CELE_C35D10.14"/>
<evidence type="ECO:0000256" key="1">
    <source>
        <dbReference type="ARBA" id="ARBA00023157"/>
    </source>
</evidence>
<organism evidence="6 7">
    <name type="scientific">Caenorhabditis elegans</name>
    <dbReference type="NCBI Taxonomy" id="6239"/>
    <lineage>
        <taxon>Eukaryota</taxon>
        <taxon>Metazoa</taxon>
        <taxon>Ecdysozoa</taxon>
        <taxon>Nematoda</taxon>
        <taxon>Chromadorea</taxon>
        <taxon>Rhabditida</taxon>
        <taxon>Rhabditina</taxon>
        <taxon>Rhabditomorpha</taxon>
        <taxon>Rhabditoidea</taxon>
        <taxon>Rhabditidae</taxon>
        <taxon>Peloderinae</taxon>
        <taxon>Caenorhabditis</taxon>
    </lineage>
</organism>
<keyword evidence="3" id="KW-0732">Signal</keyword>
<dbReference type="STRING" id="6239.C35D10.14.1"/>
<evidence type="ECO:0007829" key="9">
    <source>
        <dbReference type="PeptideAtlas" id="Q18492"/>
    </source>
</evidence>
<evidence type="ECO:0000256" key="3">
    <source>
        <dbReference type="SAM" id="SignalP"/>
    </source>
</evidence>
<dbReference type="PhylomeDB" id="Q18492"/>
<dbReference type="PROSITE" id="PS50041">
    <property type="entry name" value="C_TYPE_LECTIN_2"/>
    <property type="match status" value="2"/>
</dbReference>
<dbReference type="OMA" id="PATHADN"/>
<dbReference type="SMART" id="SM00034">
    <property type="entry name" value="CLECT"/>
    <property type="match status" value="2"/>
</dbReference>
<dbReference type="SMART" id="SM00042">
    <property type="entry name" value="CUB"/>
    <property type="match status" value="1"/>
</dbReference>
<dbReference type="Pfam" id="PF00059">
    <property type="entry name" value="Lectin_C"/>
    <property type="match status" value="2"/>
</dbReference>
<evidence type="ECO:0000259" key="4">
    <source>
        <dbReference type="PROSITE" id="PS01180"/>
    </source>
</evidence>
<dbReference type="UCSC" id="C35D10.14">
    <property type="organism name" value="c. elegans"/>
</dbReference>
<dbReference type="Gene3D" id="2.60.120.290">
    <property type="entry name" value="Spermadhesin, CUB domain"/>
    <property type="match status" value="1"/>
</dbReference>
<name>Q18492_CAEEL</name>
<feature type="domain" description="C-type lectin" evidence="5">
    <location>
        <begin position="163"/>
        <end position="283"/>
    </location>
</feature>
<reference evidence="6 7" key="1">
    <citation type="journal article" date="1998" name="Science">
        <title>Genome sequence of the nematode C. elegans: a platform for investigating biology.</title>
        <authorList>
            <consortium name="The C. elegans sequencing consortium"/>
            <person name="Sulson J.E."/>
            <person name="Waterston R."/>
        </authorList>
    </citation>
    <scope>NUCLEOTIDE SEQUENCE [LARGE SCALE GENOMIC DNA]</scope>
    <source>
        <strain evidence="6 7">Bristol N2</strain>
    </source>
</reference>